<evidence type="ECO:0000313" key="2">
    <source>
        <dbReference type="Proteomes" id="UP000193689"/>
    </source>
</evidence>
<dbReference type="RefSeq" id="XP_040712129.1">
    <property type="nucleotide sequence ID" value="XM_040864782.1"/>
</dbReference>
<dbReference type="EMBL" id="MCFJ01000013">
    <property type="protein sequence ID" value="ORY59555.1"/>
    <property type="molecule type" value="Genomic_DNA"/>
</dbReference>
<sequence>ESHFRIGGAKGTDLQVGDCPKLTGAVDPDCIAGFMLLHDIYSTGCLENIWAWVADHDLDSNVAETQIDTYIAGGILIESTSAIWLYGRASEHCILYQYQLFNFKGILIGIVCQL</sequence>
<keyword evidence="2" id="KW-1185">Reference proteome</keyword>
<organism evidence="1 2">
    <name type="scientific">Pseudomassariella vexata</name>
    <dbReference type="NCBI Taxonomy" id="1141098"/>
    <lineage>
        <taxon>Eukaryota</taxon>
        <taxon>Fungi</taxon>
        <taxon>Dikarya</taxon>
        <taxon>Ascomycota</taxon>
        <taxon>Pezizomycotina</taxon>
        <taxon>Sordariomycetes</taxon>
        <taxon>Xylariomycetidae</taxon>
        <taxon>Amphisphaeriales</taxon>
        <taxon>Pseudomassariaceae</taxon>
        <taxon>Pseudomassariella</taxon>
    </lineage>
</organism>
<proteinExistence type="predicted"/>
<protein>
    <submittedName>
        <fullName evidence="1">Uncharacterized protein</fullName>
    </submittedName>
</protein>
<dbReference type="GeneID" id="63780994"/>
<name>A0A1Y2DLF1_9PEZI</name>
<accession>A0A1Y2DLF1</accession>
<dbReference type="STRING" id="1141098.A0A1Y2DLF1"/>
<dbReference type="InParanoid" id="A0A1Y2DLF1"/>
<dbReference type="Proteomes" id="UP000193689">
    <property type="component" value="Unassembled WGS sequence"/>
</dbReference>
<dbReference type="AlphaFoldDB" id="A0A1Y2DLF1"/>
<dbReference type="OrthoDB" id="5103327at2759"/>
<dbReference type="InterPro" id="IPR012334">
    <property type="entry name" value="Pectin_lyas_fold"/>
</dbReference>
<comment type="caution">
    <text evidence="1">The sequence shown here is derived from an EMBL/GenBank/DDBJ whole genome shotgun (WGS) entry which is preliminary data.</text>
</comment>
<feature type="non-terminal residue" evidence="1">
    <location>
        <position position="1"/>
    </location>
</feature>
<gene>
    <name evidence="1" type="ORF">BCR38DRAFT_498288</name>
</gene>
<dbReference type="Gene3D" id="2.160.20.10">
    <property type="entry name" value="Single-stranded right-handed beta-helix, Pectin lyase-like"/>
    <property type="match status" value="1"/>
</dbReference>
<evidence type="ECO:0000313" key="1">
    <source>
        <dbReference type="EMBL" id="ORY59555.1"/>
    </source>
</evidence>
<reference evidence="1 2" key="1">
    <citation type="submission" date="2016-07" db="EMBL/GenBank/DDBJ databases">
        <title>Pervasive Adenine N6-methylation of Active Genes in Fungi.</title>
        <authorList>
            <consortium name="DOE Joint Genome Institute"/>
            <person name="Mondo S.J."/>
            <person name="Dannebaum R.O."/>
            <person name="Kuo R.C."/>
            <person name="Labutti K."/>
            <person name="Haridas S."/>
            <person name="Kuo A."/>
            <person name="Salamov A."/>
            <person name="Ahrendt S.R."/>
            <person name="Lipzen A."/>
            <person name="Sullivan W."/>
            <person name="Andreopoulos W.B."/>
            <person name="Clum A."/>
            <person name="Lindquist E."/>
            <person name="Daum C."/>
            <person name="Ramamoorthy G.K."/>
            <person name="Gryganskyi A."/>
            <person name="Culley D."/>
            <person name="Magnuson J.K."/>
            <person name="James T.Y."/>
            <person name="O'Malley M.A."/>
            <person name="Stajich J.E."/>
            <person name="Spatafora J.W."/>
            <person name="Visel A."/>
            <person name="Grigoriev I.V."/>
        </authorList>
    </citation>
    <scope>NUCLEOTIDE SEQUENCE [LARGE SCALE GENOMIC DNA]</scope>
    <source>
        <strain evidence="1 2">CBS 129021</strain>
    </source>
</reference>